<dbReference type="InterPro" id="IPR000859">
    <property type="entry name" value="CUB_dom"/>
</dbReference>
<organism evidence="5">
    <name type="scientific">Cuerna arida</name>
    <dbReference type="NCBI Taxonomy" id="1464854"/>
    <lineage>
        <taxon>Eukaryota</taxon>
        <taxon>Metazoa</taxon>
        <taxon>Ecdysozoa</taxon>
        <taxon>Arthropoda</taxon>
        <taxon>Hexapoda</taxon>
        <taxon>Insecta</taxon>
        <taxon>Pterygota</taxon>
        <taxon>Neoptera</taxon>
        <taxon>Paraneoptera</taxon>
        <taxon>Hemiptera</taxon>
        <taxon>Auchenorrhyncha</taxon>
        <taxon>Membracoidea</taxon>
        <taxon>Cicadellidae</taxon>
        <taxon>Cicadellinae</taxon>
        <taxon>Proconiini</taxon>
        <taxon>Cuerna</taxon>
    </lineage>
</organism>
<evidence type="ECO:0000256" key="3">
    <source>
        <dbReference type="PROSITE-ProRule" id="PRU00059"/>
    </source>
</evidence>
<evidence type="ECO:0000313" key="5">
    <source>
        <dbReference type="EMBL" id="JAS42541.1"/>
    </source>
</evidence>
<feature type="non-terminal residue" evidence="5">
    <location>
        <position position="1"/>
    </location>
</feature>
<feature type="disulfide bond" evidence="3">
    <location>
        <begin position="109"/>
        <end position="136"/>
    </location>
</feature>
<feature type="domain" description="CUB" evidence="4">
    <location>
        <begin position="109"/>
        <end position="224"/>
    </location>
</feature>
<feature type="disulfide bond" evidence="3">
    <location>
        <begin position="1658"/>
        <end position="1685"/>
    </location>
</feature>
<evidence type="ECO:0000256" key="1">
    <source>
        <dbReference type="ARBA" id="ARBA00022737"/>
    </source>
</evidence>
<dbReference type="Pfam" id="PF00431">
    <property type="entry name" value="CUB"/>
    <property type="match status" value="15"/>
</dbReference>
<sequence length="1746" mass="193719">ELEFPVGNAVQRYQNDAVCSWFITVSPDKAVELSFTQIVFESPENCNERYLKINDRLTGTEWTYCKTLTTSELPVVTSATNMVNIKFHPSMEINSNRFKLSWRTAIPRCGGEIEAKSHGTIDSPRFPHNYPPDQDCEWRLMAPPGKKIHFLFNTIDLEPSSDCSKDYLKIHEYVLDEPGNLLAQFCNSSTPEPLTTHGSAAYITFHSDSSRLQGSGFRIIYTLVDGCGGVLTASTGDISIATGTNENYLDDQDCEWRIQLPLGDNIKITFNKFDLEETSPCDDFLEVRDGASRTSPMVGQWCGSNLPPDFTSSSNVLTIIFHSDSIFGGSGFTLHYKPVCGGIFTGSTGEIRSPNYPLPYSSERECVYIIHTPPSTAIHLQFKDFDIEELGEDCDYDYVEVRDGDNANSTVLRTLCGDEKPADIFSTHNYLYITFTSDASYQYRGFLAQYSTIPIPCGGILKETTGVISSPQNEEGYLPNSVCQWVISATPGFIIRLDWLTFHLEYSRDCYMDAVTVYENYTSTGNSSLIDKYCGLKLPPAITSTTNMLTVRFHSDDSVHREGFTAHYVMVDKRRVCGGIYRMVSGVIESPNYPDNYPDNKECTWTIQVPQGRQISLKFETFELEGSGECNYDSVIIRNGLHESSPLVGKYCSNKLPPEVTSLTNGLWIHFSSDRSNHAKGFRASWDATATGCGGTLTGPTGSIMSPNYPQPYMRYAECFFRISVSQGSRVRLIFVDLDLEAHSSCRLDYVEVFDGVDDHSKSLGRYCTSSPSHLVSSNNHVFVKFVSDISFSGRGFHLKYYTECNVTTRHRYGVLESHNYPQEYPAMLNCMWVLMAPQGSKYNITFAHFDLEYVPVLQQETSGGQRNCRYDYLEISEGTKNQTPSNILGRFCGDELPPTLHSQLEQVYIHFVTDHLIERSGFHLEWAVSGCGGIYRDRPVGNLSSPNYPNGYPTEMECEWDIIAPLDKSVEITIEEIHMENYGNCDYDYLIIYGGRDETYPILSKLCHPQTSPVVVTTTGNHAFIVFRSDHSISGRGFRATWKFVDSKCGGKYIAPFGQIHSHNYPQNYDHNDDCQWLIQVPSNHLINLTFVDFDIEESDVHGLTDFVNVYDGDSTSAPLLMSHDGNSLPSPPTILSTGNTMLIRHKADGSVSAKGFLAQYSLACGARISAKGTGTFQMDDIVSASSPWAAVSNNCTWYITAEDPADKIMLSFTFLNLGSNTENSSCPYNYVEVHDGDDTNATVISRVCGTKLPKPLQSSGSALTIVTSSFNGYRARFVQFSAVYSTLATACGGELTSEAGAIASPNYPDGYPPNLVCEWLLKASPGNKVILTFASFSLAESDFCNADSVEVREGSNNGTLLGVYCGSDLPTNMSAYNAIWLRFRSDGINTAPGFLADYSLVHGNDLSGDSGQIASPLYPRHFVQSGDYQWTITVALNQVIRISFQEFYMDSYSSEEGCYIYLEIFDGLNVDGSSPSLLKTCGAALPDPVVTSANVAAIKFHNDPYLHGSYFLLNWEAVSRQSIATTTNNSLGCGKEIHISSDGTNNTAIVSSPGHPQNYKPDLQCTWIVDTDPGFHLSVKFTAMDLEQFDECDLDYVTVYTESEEVPSGWKAMTPNLCLPNATALTIDAGQHAKLYFETDESNEKSGFSATVKSVCGGKFTDPSGTIDMSPLHVNMFTGVVDCDWEIVVRSGRTIRLTFDKFDLPKLETDTCVNSYIMFRNGGYKDSPALGETKYCGREIPILP</sequence>
<feature type="domain" description="CUB" evidence="4">
    <location>
        <begin position="1658"/>
        <end position="1746"/>
    </location>
</feature>
<dbReference type="EMBL" id="GECZ01027228">
    <property type="protein sequence ID" value="JAS42541.1"/>
    <property type="molecule type" value="Transcribed_RNA"/>
</dbReference>
<dbReference type="CDD" id="cd00041">
    <property type="entry name" value="CUB"/>
    <property type="match status" value="15"/>
</dbReference>
<dbReference type="Gene3D" id="2.60.120.290">
    <property type="entry name" value="Spermadhesin, CUB domain"/>
    <property type="match status" value="15"/>
</dbReference>
<dbReference type="SUPFAM" id="SSF49854">
    <property type="entry name" value="Spermadhesin, CUB domain"/>
    <property type="match status" value="15"/>
</dbReference>
<feature type="domain" description="CUB" evidence="4">
    <location>
        <begin position="1"/>
        <end position="105"/>
    </location>
</feature>
<accession>A0A1B6EXK5</accession>
<proteinExistence type="predicted"/>
<feature type="domain" description="CUB" evidence="4">
    <location>
        <begin position="1293"/>
        <end position="1403"/>
    </location>
</feature>
<gene>
    <name evidence="5" type="ORF">g.43625</name>
</gene>
<keyword evidence="1" id="KW-0677">Repeat</keyword>
<feature type="domain" description="CUB" evidence="4">
    <location>
        <begin position="1050"/>
        <end position="1165"/>
    </location>
</feature>
<comment type="caution">
    <text evidence="3">Lacks conserved residue(s) required for the propagation of feature annotation.</text>
</comment>
<feature type="domain" description="CUB" evidence="4">
    <location>
        <begin position="805"/>
        <end position="930"/>
    </location>
</feature>
<feature type="domain" description="CUB" evidence="4">
    <location>
        <begin position="577"/>
        <end position="689"/>
    </location>
</feature>
<feature type="domain" description="CUB" evidence="4">
    <location>
        <begin position="340"/>
        <end position="453"/>
    </location>
</feature>
<dbReference type="PANTHER" id="PTHR24251">
    <property type="entry name" value="OVOCHYMASE-RELATED"/>
    <property type="match status" value="1"/>
</dbReference>
<name>A0A1B6EXK5_9HEMI</name>
<dbReference type="InterPro" id="IPR035914">
    <property type="entry name" value="Sperma_CUB_dom_sf"/>
</dbReference>
<feature type="disulfide bond" evidence="3">
    <location>
        <begin position="932"/>
        <end position="959"/>
    </location>
</feature>
<dbReference type="FunFam" id="2.60.120.290:FF:000013">
    <property type="entry name" value="Membrane frizzled-related protein"/>
    <property type="match status" value="9"/>
</dbReference>
<evidence type="ECO:0000259" key="4">
    <source>
        <dbReference type="PROSITE" id="PS01180"/>
    </source>
</evidence>
<feature type="domain" description="CUB" evidence="4">
    <location>
        <begin position="932"/>
        <end position="1046"/>
    </location>
</feature>
<feature type="domain" description="CUB" evidence="4">
    <location>
        <begin position="227"/>
        <end position="339"/>
    </location>
</feature>
<dbReference type="SMART" id="SM00042">
    <property type="entry name" value="CUB"/>
    <property type="match status" value="14"/>
</dbReference>
<dbReference type="PROSITE" id="PS01180">
    <property type="entry name" value="CUB"/>
    <property type="match status" value="15"/>
</dbReference>
<evidence type="ECO:0000256" key="2">
    <source>
        <dbReference type="ARBA" id="ARBA00023157"/>
    </source>
</evidence>
<feature type="domain" description="CUB" evidence="4">
    <location>
        <begin position="1535"/>
        <end position="1657"/>
    </location>
</feature>
<dbReference type="FunFam" id="2.60.120.290:FF:000005">
    <property type="entry name" value="Procollagen C-endopeptidase enhancer 1"/>
    <property type="match status" value="1"/>
</dbReference>
<feature type="domain" description="CUB" evidence="4">
    <location>
        <begin position="1166"/>
        <end position="1289"/>
    </location>
</feature>
<keyword evidence="2 3" id="KW-1015">Disulfide bond</keyword>
<protein>
    <recommendedName>
        <fullName evidence="4">CUB domain-containing protein</fullName>
    </recommendedName>
</protein>
<feature type="domain" description="CUB" evidence="4">
    <location>
        <begin position="1404"/>
        <end position="1520"/>
    </location>
</feature>
<feature type="disulfide bond" evidence="3">
    <location>
        <begin position="227"/>
        <end position="254"/>
    </location>
</feature>
<feature type="domain" description="CUB" evidence="4">
    <location>
        <begin position="693"/>
        <end position="804"/>
    </location>
</feature>
<reference evidence="5" key="1">
    <citation type="submission" date="2015-11" db="EMBL/GenBank/DDBJ databases">
        <title>De novo transcriptome assembly of four potential Pierce s Disease insect vectors from Arizona vineyards.</title>
        <authorList>
            <person name="Tassone E.E."/>
        </authorList>
    </citation>
    <scope>NUCLEOTIDE SEQUENCE</scope>
</reference>
<feature type="non-terminal residue" evidence="5">
    <location>
        <position position="1746"/>
    </location>
</feature>
<feature type="domain" description="CUB" evidence="4">
    <location>
        <begin position="457"/>
        <end position="571"/>
    </location>
</feature>